<name>A0A226BUT8_9FIRM</name>
<keyword evidence="5" id="KW-0233">DNA recombination</keyword>
<dbReference type="OrthoDB" id="9801717at2"/>
<dbReference type="Proteomes" id="UP000214588">
    <property type="component" value="Unassembled WGS sequence"/>
</dbReference>
<reference evidence="10 11" key="1">
    <citation type="submission" date="2017-06" db="EMBL/GenBank/DDBJ databases">
        <title>Draft Genome Sequence of Natranaerobius trueperi halophilic, alkalithermophilic bacteria from soda lakes.</title>
        <authorList>
            <person name="Zhao B."/>
        </authorList>
    </citation>
    <scope>NUCLEOTIDE SEQUENCE [LARGE SCALE GENOMIC DNA]</scope>
    <source>
        <strain evidence="10 11">DSM 18760</strain>
    </source>
</reference>
<dbReference type="PANTHER" id="PTHR30349:SF64">
    <property type="entry name" value="PROPHAGE INTEGRASE INTD-RELATED"/>
    <property type="match status" value="1"/>
</dbReference>
<dbReference type="InterPro" id="IPR044068">
    <property type="entry name" value="CB"/>
</dbReference>
<dbReference type="PANTHER" id="PTHR30349">
    <property type="entry name" value="PHAGE INTEGRASE-RELATED"/>
    <property type="match status" value="1"/>
</dbReference>
<dbReference type="InterPro" id="IPR010998">
    <property type="entry name" value="Integrase_recombinase_N"/>
</dbReference>
<proteinExistence type="inferred from homology"/>
<feature type="domain" description="Tyr recombinase" evidence="8">
    <location>
        <begin position="208"/>
        <end position="381"/>
    </location>
</feature>
<comment type="caution">
    <text evidence="10">The sequence shown here is derived from an EMBL/GenBank/DDBJ whole genome shotgun (WGS) entry which is preliminary data.</text>
</comment>
<dbReference type="InterPro" id="IPR013762">
    <property type="entry name" value="Integrase-like_cat_sf"/>
</dbReference>
<feature type="domain" description="Core-binding (CB)" evidence="9">
    <location>
        <begin position="89"/>
        <end position="190"/>
    </location>
</feature>
<dbReference type="PROSITE" id="PS51900">
    <property type="entry name" value="CB"/>
    <property type="match status" value="1"/>
</dbReference>
<dbReference type="GO" id="GO:0015074">
    <property type="term" value="P:DNA integration"/>
    <property type="evidence" value="ECO:0007669"/>
    <property type="project" value="UniProtKB-KW"/>
</dbReference>
<dbReference type="RefSeq" id="WP_089024533.1">
    <property type="nucleotide sequence ID" value="NZ_NIQC01000043.1"/>
</dbReference>
<accession>A0A226BUT8</accession>
<protein>
    <submittedName>
        <fullName evidence="10">Integrase</fullName>
    </submittedName>
</protein>
<evidence type="ECO:0000259" key="9">
    <source>
        <dbReference type="PROSITE" id="PS51900"/>
    </source>
</evidence>
<evidence type="ECO:0000256" key="5">
    <source>
        <dbReference type="ARBA" id="ARBA00023172"/>
    </source>
</evidence>
<evidence type="ECO:0000313" key="11">
    <source>
        <dbReference type="Proteomes" id="UP000214588"/>
    </source>
</evidence>
<dbReference type="InterPro" id="IPR050090">
    <property type="entry name" value="Tyrosine_recombinase_XerCD"/>
</dbReference>
<evidence type="ECO:0000256" key="1">
    <source>
        <dbReference type="ARBA" id="ARBA00003283"/>
    </source>
</evidence>
<keyword evidence="3" id="KW-0229">DNA integration</keyword>
<dbReference type="Pfam" id="PF00589">
    <property type="entry name" value="Phage_integrase"/>
    <property type="match status" value="1"/>
</dbReference>
<dbReference type="Pfam" id="PF13495">
    <property type="entry name" value="Phage_int_SAM_4"/>
    <property type="match status" value="1"/>
</dbReference>
<evidence type="ECO:0000256" key="2">
    <source>
        <dbReference type="ARBA" id="ARBA00008857"/>
    </source>
</evidence>
<dbReference type="PROSITE" id="PS51898">
    <property type="entry name" value="TYR_RECOMBINASE"/>
    <property type="match status" value="1"/>
</dbReference>
<evidence type="ECO:0000256" key="3">
    <source>
        <dbReference type="ARBA" id="ARBA00022908"/>
    </source>
</evidence>
<dbReference type="InterPro" id="IPR010003">
    <property type="entry name" value="HARP_dom"/>
</dbReference>
<evidence type="ECO:0000256" key="4">
    <source>
        <dbReference type="ARBA" id="ARBA00023125"/>
    </source>
</evidence>
<keyword evidence="4 6" id="KW-0238">DNA-binding</keyword>
<feature type="domain" description="HARP" evidence="7">
    <location>
        <begin position="1"/>
        <end position="65"/>
    </location>
</feature>
<organism evidence="10 11">
    <name type="scientific">Natranaerobius trueperi</name>
    <dbReference type="NCBI Taxonomy" id="759412"/>
    <lineage>
        <taxon>Bacteria</taxon>
        <taxon>Bacillati</taxon>
        <taxon>Bacillota</taxon>
        <taxon>Clostridia</taxon>
        <taxon>Natranaerobiales</taxon>
        <taxon>Natranaerobiaceae</taxon>
        <taxon>Natranaerobius</taxon>
    </lineage>
</organism>
<dbReference type="Gene3D" id="1.10.150.130">
    <property type="match status" value="1"/>
</dbReference>
<keyword evidence="11" id="KW-1185">Reference proteome</keyword>
<dbReference type="InterPro" id="IPR004107">
    <property type="entry name" value="Integrase_SAM-like_N"/>
</dbReference>
<comment type="function">
    <text evidence="1">Site-specific tyrosine recombinase, which acts by catalyzing the cutting and rejoining of the recombining DNA molecules.</text>
</comment>
<dbReference type="EMBL" id="NIQC01000043">
    <property type="protein sequence ID" value="OWZ82766.1"/>
    <property type="molecule type" value="Genomic_DNA"/>
</dbReference>
<comment type="similarity">
    <text evidence="2">Belongs to the 'phage' integrase family.</text>
</comment>
<dbReference type="Gene3D" id="1.10.443.10">
    <property type="entry name" value="Intergrase catalytic core"/>
    <property type="match status" value="1"/>
</dbReference>
<evidence type="ECO:0000259" key="7">
    <source>
        <dbReference type="PROSITE" id="PS51467"/>
    </source>
</evidence>
<dbReference type="InterPro" id="IPR011010">
    <property type="entry name" value="DNA_brk_join_enz"/>
</dbReference>
<dbReference type="InterPro" id="IPR002104">
    <property type="entry name" value="Integrase_catalytic"/>
</dbReference>
<gene>
    <name evidence="10" type="ORF">CDO51_12345</name>
</gene>
<dbReference type="SUPFAM" id="SSF56349">
    <property type="entry name" value="DNA breaking-rejoining enzymes"/>
    <property type="match status" value="1"/>
</dbReference>
<dbReference type="Pfam" id="PF07443">
    <property type="entry name" value="HARP"/>
    <property type="match status" value="1"/>
</dbReference>
<sequence>MTIYLEQDKDKIIVKFNYSSKLVQLIRTIPGRKYEPDRKYWTVPLSARNNLLELFKNEKIIIDFPFSVTKTFQKTSEKIDTLFIDNKKAMESDLITNIITELKLKGYQNTTRKSYLGHIYRYLTYISQLIPYELVEKDPLIIKSNSKGLINELTHENLKTYIITLLDDDCSHSYVNQAISAINFFYKETINQDKKLQLDIKRPKKENKLPKVLSTQEIVKLFQAVDNLKYKTIFMLTYSGGLRVGEVVKLKLSDIDKDRKLICIRTGKGLKDRYTLLSATALNTLEKYMKIQHTSQWLFPGQSKNSHLTVRSVQKEFSKTRKKAGITKEVSIHSLRHSFATHLLEAGTDIRYIQELLGHKSTKTTQVYTHVTKKELTKINSPLDNLFD</sequence>
<dbReference type="GO" id="GO:0006310">
    <property type="term" value="P:DNA recombination"/>
    <property type="evidence" value="ECO:0007669"/>
    <property type="project" value="UniProtKB-KW"/>
</dbReference>
<evidence type="ECO:0000256" key="6">
    <source>
        <dbReference type="PROSITE-ProRule" id="PRU01248"/>
    </source>
</evidence>
<dbReference type="GO" id="GO:0003677">
    <property type="term" value="F:DNA binding"/>
    <property type="evidence" value="ECO:0007669"/>
    <property type="project" value="UniProtKB-UniRule"/>
</dbReference>
<evidence type="ECO:0000259" key="8">
    <source>
        <dbReference type="PROSITE" id="PS51898"/>
    </source>
</evidence>
<dbReference type="AlphaFoldDB" id="A0A226BUT8"/>
<dbReference type="PROSITE" id="PS51467">
    <property type="entry name" value="HARP"/>
    <property type="match status" value="1"/>
</dbReference>
<evidence type="ECO:0000313" key="10">
    <source>
        <dbReference type="EMBL" id="OWZ82766.1"/>
    </source>
</evidence>